<keyword evidence="2" id="KW-1185">Reference proteome</keyword>
<proteinExistence type="predicted"/>
<gene>
    <name evidence="1" type="ORF">CLV37_1044</name>
</gene>
<dbReference type="Proteomes" id="UP000238083">
    <property type="component" value="Unassembled WGS sequence"/>
</dbReference>
<reference evidence="1 2" key="1">
    <citation type="submission" date="2018-03" db="EMBL/GenBank/DDBJ databases">
        <title>Genomic Encyclopedia of Archaeal and Bacterial Type Strains, Phase II (KMG-II): from individual species to whole genera.</title>
        <authorList>
            <person name="Goeker M."/>
        </authorList>
    </citation>
    <scope>NUCLEOTIDE SEQUENCE [LARGE SCALE GENOMIC DNA]</scope>
    <source>
        <strain evidence="1 2">DSM 19711</strain>
    </source>
</reference>
<comment type="caution">
    <text evidence="1">The sequence shown here is derived from an EMBL/GenBank/DDBJ whole genome shotgun (WGS) entry which is preliminary data.</text>
</comment>
<name>A0A2T0R504_9ACTN</name>
<dbReference type="RefSeq" id="WP_106209490.1">
    <property type="nucleotide sequence ID" value="NZ_PVZF01000004.1"/>
</dbReference>
<accession>A0A2T0R504</accession>
<evidence type="ECO:0000313" key="1">
    <source>
        <dbReference type="EMBL" id="PRY15795.1"/>
    </source>
</evidence>
<evidence type="ECO:0000313" key="2">
    <source>
        <dbReference type="Proteomes" id="UP000238083"/>
    </source>
</evidence>
<dbReference type="EMBL" id="PVZF01000004">
    <property type="protein sequence ID" value="PRY15795.1"/>
    <property type="molecule type" value="Genomic_DNA"/>
</dbReference>
<sequence>MRPVAAIHDAHDMSDNEQGTLLVAFDVDCGEVVPGRHLHLRGLRDEGHWPDAAGNRLPEQAGGPWQMVSLDYEIAPAVHEDDPDAGQWFISPVADVEYEVNPPLPREVQEAGNIGGGSITGEPGQPYSRGSYGPYPLPSGAREVVFTLTPYLDRRPGADAGRGGPDFVVEAATQPLGRVVIDVAAGAARWEPLTAAS</sequence>
<protein>
    <submittedName>
        <fullName evidence="1">Uncharacterized protein</fullName>
    </submittedName>
</protein>
<organism evidence="1 2">
    <name type="scientific">Kineococcus rhizosphaerae</name>
    <dbReference type="NCBI Taxonomy" id="559628"/>
    <lineage>
        <taxon>Bacteria</taxon>
        <taxon>Bacillati</taxon>
        <taxon>Actinomycetota</taxon>
        <taxon>Actinomycetes</taxon>
        <taxon>Kineosporiales</taxon>
        <taxon>Kineosporiaceae</taxon>
        <taxon>Kineococcus</taxon>
    </lineage>
</organism>
<dbReference type="AlphaFoldDB" id="A0A2T0R504"/>